<evidence type="ECO:0000256" key="6">
    <source>
        <dbReference type="ARBA" id="ARBA00022490"/>
    </source>
</evidence>
<dbReference type="Pfam" id="PF19283">
    <property type="entry name" value="APEH_N"/>
    <property type="match status" value="1"/>
</dbReference>
<organism evidence="11 12">
    <name type="scientific">Plasmodiophora brassicae</name>
    <name type="common">Clubroot disease agent</name>
    <dbReference type="NCBI Taxonomy" id="37360"/>
    <lineage>
        <taxon>Eukaryota</taxon>
        <taxon>Sar</taxon>
        <taxon>Rhizaria</taxon>
        <taxon>Endomyxa</taxon>
        <taxon>Phytomyxea</taxon>
        <taxon>Plasmodiophorida</taxon>
        <taxon>Plasmodiophoridae</taxon>
        <taxon>Plasmodiophora</taxon>
    </lineage>
</organism>
<evidence type="ECO:0000256" key="1">
    <source>
        <dbReference type="ARBA" id="ARBA00000721"/>
    </source>
</evidence>
<feature type="domain" description="Peptidase S9 prolyl oligopeptidase catalytic" evidence="9">
    <location>
        <begin position="535"/>
        <end position="746"/>
    </location>
</feature>
<comment type="catalytic activity">
    <reaction evidence="1">
        <text>Cleavage of an N-acetyl or N-formyl amino acid from the N-terminus of a polypeptide.</text>
        <dbReference type="EC" id="3.4.19.1"/>
    </reaction>
</comment>
<accession>A0A3P3YA61</accession>
<name>A0A3P3YA61_PLABS</name>
<evidence type="ECO:0000256" key="5">
    <source>
        <dbReference type="ARBA" id="ARBA00012917"/>
    </source>
</evidence>
<dbReference type="PANTHER" id="PTHR42776:SF4">
    <property type="entry name" value="ACYLAMINO-ACID-RELEASING ENZYME"/>
    <property type="match status" value="1"/>
</dbReference>
<sequence length="748" mass="81249">MLSSIAPMRSGLLGGVTVRGVAGSGPLPVALPRTCHFALGRAACTLPPAVMGARDDGDELALWDALQAGALLSTGRFTHAGRCASLQWTYKHRASNSTVAISSTHSVDGARQQTTAPADFEVTAPVSLSSYCHRGCCRAVIRKPSDDTGAFLEIYRQGRPPLTTSLKKVCGELPKGGSCLSGASFSANCDKFAFSADVKPDDRQSFWNDTPAHGNDAGSQPSRGTQYDYKQDWGEGLGLLRTIVVLVDIVDDRLLATVLDKAFNEKFSWGQVVFHPRQPYLLAVGYPQTGRRLGLLHFNTRRSSMFVASLERRDECATCITPADHSATLPRFNHDGSVLVYVTTDDVGFHISCSRLRSLSWADGPVPQSTRTIVDVVRANNTFPGLWPRGFPTRCWLADTSNIVVASQCQIRFALLVIDTRNGSVQELDIPGPFSSADVLDVHGFDILVKLETVGRPPEAFIGRMDPSNVQKVLWTAVSSPPLPFPSPVNHLSIPHCVIDVDGLFDAILVGTIKEDTRLIAFPHGGPHSAFTTTFATSVAFLALQGFALLEINYRGSTGYGQDMLESLPGRCGTQDVEDCMKAVDAVLSRFPSLSKDNVAVMGGSHGGFLTLWLIAKYPDRFRSAVARNPVANVAHMMSTTDIADWCAIECGLAFSPTGVPSAAHYEAMYKCSPISMIERVNTPLLLMLGANDKRVPMSQAVDYYHLLQARGVETRCIIYPGNGHSLTDRVDTESDHWINVLHWLRKL</sequence>
<comment type="similarity">
    <text evidence="3">Belongs to the peptidase S9C family.</text>
</comment>
<dbReference type="AlphaFoldDB" id="A0A3P3YA61"/>
<feature type="region of interest" description="Disordered" evidence="8">
    <location>
        <begin position="205"/>
        <end position="225"/>
    </location>
</feature>
<evidence type="ECO:0000313" key="11">
    <source>
        <dbReference type="EMBL" id="SPQ96890.1"/>
    </source>
</evidence>
<dbReference type="EMBL" id="OVEO01000006">
    <property type="protein sequence ID" value="SPQ96890.1"/>
    <property type="molecule type" value="Genomic_DNA"/>
</dbReference>
<dbReference type="InterPro" id="IPR029058">
    <property type="entry name" value="AB_hydrolase_fold"/>
</dbReference>
<geneLocation type="mitochondrion" evidence="11"/>
<dbReference type="GO" id="GO:0005737">
    <property type="term" value="C:cytoplasm"/>
    <property type="evidence" value="ECO:0007669"/>
    <property type="project" value="UniProtKB-SubCell"/>
</dbReference>
<evidence type="ECO:0000256" key="3">
    <source>
        <dbReference type="ARBA" id="ARBA00010040"/>
    </source>
</evidence>
<evidence type="ECO:0000256" key="7">
    <source>
        <dbReference type="ARBA" id="ARBA00022801"/>
    </source>
</evidence>
<comment type="subcellular location">
    <subcellularLocation>
        <location evidence="2">Cytoplasm</location>
    </subcellularLocation>
</comment>
<dbReference type="Gene3D" id="3.40.50.1820">
    <property type="entry name" value="alpha/beta hydrolase"/>
    <property type="match status" value="1"/>
</dbReference>
<dbReference type="PANTHER" id="PTHR42776">
    <property type="entry name" value="SERINE PEPTIDASE S9 FAMILY MEMBER"/>
    <property type="match status" value="1"/>
</dbReference>
<feature type="domain" description="Acylamino-acid-releasing enzyme N-terminal" evidence="10">
    <location>
        <begin position="114"/>
        <end position="482"/>
    </location>
</feature>
<dbReference type="SUPFAM" id="SSF82171">
    <property type="entry name" value="DPP6 N-terminal domain-like"/>
    <property type="match status" value="1"/>
</dbReference>
<evidence type="ECO:0000256" key="8">
    <source>
        <dbReference type="SAM" id="MobiDB-lite"/>
    </source>
</evidence>
<evidence type="ECO:0000256" key="4">
    <source>
        <dbReference type="ARBA" id="ARBA00011881"/>
    </source>
</evidence>
<dbReference type="EC" id="3.4.19.1" evidence="5"/>
<dbReference type="SUPFAM" id="SSF53474">
    <property type="entry name" value="alpha/beta-Hydrolases"/>
    <property type="match status" value="1"/>
</dbReference>
<keyword evidence="7" id="KW-0378">Hydrolase</keyword>
<dbReference type="Proteomes" id="UP000290189">
    <property type="component" value="Unassembled WGS sequence"/>
</dbReference>
<dbReference type="InterPro" id="IPR001375">
    <property type="entry name" value="Peptidase_S9_cat"/>
</dbReference>
<proteinExistence type="inferred from homology"/>
<keyword evidence="11" id="KW-0496">Mitochondrion</keyword>
<dbReference type="InterPro" id="IPR045550">
    <property type="entry name" value="AARE_N"/>
</dbReference>
<evidence type="ECO:0000259" key="10">
    <source>
        <dbReference type="Pfam" id="PF19283"/>
    </source>
</evidence>
<dbReference type="GO" id="GO:0006508">
    <property type="term" value="P:proteolysis"/>
    <property type="evidence" value="ECO:0007669"/>
    <property type="project" value="InterPro"/>
</dbReference>
<keyword evidence="6" id="KW-0963">Cytoplasm</keyword>
<protein>
    <recommendedName>
        <fullName evidence="5">acylaminoacyl-peptidase</fullName>
        <ecNumber evidence="5">3.4.19.1</ecNumber>
    </recommendedName>
</protein>
<evidence type="ECO:0000259" key="9">
    <source>
        <dbReference type="Pfam" id="PF00326"/>
    </source>
</evidence>
<dbReference type="GO" id="GO:0004252">
    <property type="term" value="F:serine-type endopeptidase activity"/>
    <property type="evidence" value="ECO:0007669"/>
    <property type="project" value="TreeGrafter"/>
</dbReference>
<gene>
    <name evidence="11" type="ORF">PLBR_LOCUS4105</name>
</gene>
<comment type="subunit">
    <text evidence="4">Homotetramer.</text>
</comment>
<dbReference type="GO" id="GO:0008242">
    <property type="term" value="F:omega peptidase activity"/>
    <property type="evidence" value="ECO:0007669"/>
    <property type="project" value="UniProtKB-EC"/>
</dbReference>
<evidence type="ECO:0000256" key="2">
    <source>
        <dbReference type="ARBA" id="ARBA00004496"/>
    </source>
</evidence>
<reference evidence="11 12" key="1">
    <citation type="submission" date="2018-03" db="EMBL/GenBank/DDBJ databases">
        <authorList>
            <person name="Fogelqvist J."/>
        </authorList>
    </citation>
    <scope>NUCLEOTIDE SEQUENCE [LARGE SCALE GENOMIC DNA]</scope>
</reference>
<evidence type="ECO:0000313" key="12">
    <source>
        <dbReference type="Proteomes" id="UP000290189"/>
    </source>
</evidence>
<dbReference type="Pfam" id="PF00326">
    <property type="entry name" value="Peptidase_S9"/>
    <property type="match status" value="1"/>
</dbReference>